<dbReference type="Pfam" id="PF13311">
    <property type="entry name" value="DUF4080"/>
    <property type="match status" value="1"/>
</dbReference>
<name>A0A840UI89_9FIRM</name>
<evidence type="ECO:0000256" key="4">
    <source>
        <dbReference type="ARBA" id="ARBA00023004"/>
    </source>
</evidence>
<feature type="domain" description="B12-binding" evidence="6">
    <location>
        <begin position="1"/>
        <end position="134"/>
    </location>
</feature>
<evidence type="ECO:0000256" key="3">
    <source>
        <dbReference type="ARBA" id="ARBA00022723"/>
    </source>
</evidence>
<dbReference type="RefSeq" id="WP_183861891.1">
    <property type="nucleotide sequence ID" value="NZ_JACHFH010000022.1"/>
</dbReference>
<dbReference type="GO" id="GO:0046872">
    <property type="term" value="F:metal ion binding"/>
    <property type="evidence" value="ECO:0007669"/>
    <property type="project" value="UniProtKB-KW"/>
</dbReference>
<dbReference type="SMART" id="SM00729">
    <property type="entry name" value="Elp3"/>
    <property type="match status" value="1"/>
</dbReference>
<dbReference type="GO" id="GO:0051539">
    <property type="term" value="F:4 iron, 4 sulfur cluster binding"/>
    <property type="evidence" value="ECO:0007669"/>
    <property type="project" value="UniProtKB-KW"/>
</dbReference>
<dbReference type="InterPro" id="IPR007197">
    <property type="entry name" value="rSAM"/>
</dbReference>
<dbReference type="GO" id="GO:0003824">
    <property type="term" value="F:catalytic activity"/>
    <property type="evidence" value="ECO:0007669"/>
    <property type="project" value="InterPro"/>
</dbReference>
<dbReference type="InterPro" id="IPR051198">
    <property type="entry name" value="BchE-like"/>
</dbReference>
<dbReference type="CDD" id="cd02068">
    <property type="entry name" value="radical_SAM_B12_BD"/>
    <property type="match status" value="1"/>
</dbReference>
<dbReference type="InterPro" id="IPR023404">
    <property type="entry name" value="rSAM_horseshoe"/>
</dbReference>
<protein>
    <submittedName>
        <fullName evidence="8">Radical SAM superfamily enzyme YgiQ (UPF0313 family)</fullName>
    </submittedName>
</protein>
<dbReference type="GO" id="GO:0005829">
    <property type="term" value="C:cytosol"/>
    <property type="evidence" value="ECO:0007669"/>
    <property type="project" value="TreeGrafter"/>
</dbReference>
<keyword evidence="9" id="KW-1185">Reference proteome</keyword>
<evidence type="ECO:0000313" key="8">
    <source>
        <dbReference type="EMBL" id="MBB5336709.1"/>
    </source>
</evidence>
<dbReference type="Gene3D" id="3.80.30.20">
    <property type="entry name" value="tm_1862 like domain"/>
    <property type="match status" value="1"/>
</dbReference>
<keyword evidence="2" id="KW-0949">S-adenosyl-L-methionine</keyword>
<evidence type="ECO:0000259" key="6">
    <source>
        <dbReference type="PROSITE" id="PS51332"/>
    </source>
</evidence>
<feature type="domain" description="Radical SAM core" evidence="7">
    <location>
        <begin position="173"/>
        <end position="403"/>
    </location>
</feature>
<dbReference type="Pfam" id="PF04055">
    <property type="entry name" value="Radical_SAM"/>
    <property type="match status" value="1"/>
</dbReference>
<accession>A0A840UI89</accession>
<sequence length="581" mass="67804">MKLLLTAINAKYIHSSLAIRYLQKYCQDLSYNIELAEYTINNHLLDIADQIFDKKPDIIGFDCYIWNIELIKQLIPLLHKMLPNAKIICGGPEISYSTAEFMQDFPMVDYVIRGEGEQVLYDLLLALAQGKPTTDIAGLAQYDAKRQLQENQAVVLENMDDISFPYTDEDIKNLDNHIIYYESSRGCPFSCKYCLSCATKGVRYRSLDKVLAELAFFVKHNVKQVKFVDRTFNANKKHFIPILKFLAEQKCCTNFHFEASVDLLDDEALVILRTMPVGRVQLEIGIQSTNDKTLKQINRHNNWDKIVSNINAIASFNNIHIHTDLIIGLPNEDMQSLEKSFNEVYVLYPNMLQVGFLKLLKGAAMKELVEPHKYQFMDTAPYEVLSNAYMTVEEIRKLRIFVDVFELYYNSGRFVNSLKYIIKNYENNAFAFFRSFADYWHKNELHTLSHSPKALYKYLADFIVENKIAIKDVLEDLLRYDALSVEHGRFKAEFLDWSEKKYHKNIETFWKNTEMVRKYIPDYEFINWRTVKNNYHIEYFANDVLHFSPTTAIISKPVIILFIYTDDIAAKILMDPGDLRL</sequence>
<dbReference type="PANTHER" id="PTHR43409:SF16">
    <property type="entry name" value="SLR0320 PROTEIN"/>
    <property type="match status" value="1"/>
</dbReference>
<dbReference type="InterPro" id="IPR006158">
    <property type="entry name" value="Cobalamin-bd"/>
</dbReference>
<evidence type="ECO:0000256" key="5">
    <source>
        <dbReference type="ARBA" id="ARBA00023014"/>
    </source>
</evidence>
<proteinExistence type="predicted"/>
<dbReference type="EMBL" id="JACHFH010000022">
    <property type="protein sequence ID" value="MBB5336709.1"/>
    <property type="molecule type" value="Genomic_DNA"/>
</dbReference>
<gene>
    <name evidence="8" type="ORF">HNR32_001863</name>
</gene>
<dbReference type="Pfam" id="PF02310">
    <property type="entry name" value="B12-binding"/>
    <property type="match status" value="1"/>
</dbReference>
<reference evidence="8 9" key="1">
    <citation type="submission" date="2020-08" db="EMBL/GenBank/DDBJ databases">
        <title>Genomic Encyclopedia of Type Strains, Phase IV (KMG-IV): sequencing the most valuable type-strain genomes for metagenomic binning, comparative biology and taxonomic classification.</title>
        <authorList>
            <person name="Goeker M."/>
        </authorList>
    </citation>
    <scope>NUCLEOTIDE SEQUENCE [LARGE SCALE GENOMIC DNA]</scope>
    <source>
        <strain evidence="8 9">DSM 24661</strain>
    </source>
</reference>
<evidence type="ECO:0000313" key="9">
    <source>
        <dbReference type="Proteomes" id="UP000559117"/>
    </source>
</evidence>
<dbReference type="CDD" id="cd01335">
    <property type="entry name" value="Radical_SAM"/>
    <property type="match status" value="1"/>
</dbReference>
<keyword evidence="5" id="KW-0411">Iron-sulfur</keyword>
<organism evidence="8 9">
    <name type="scientific">Pectinatus brassicae</name>
    <dbReference type="NCBI Taxonomy" id="862415"/>
    <lineage>
        <taxon>Bacteria</taxon>
        <taxon>Bacillati</taxon>
        <taxon>Bacillota</taxon>
        <taxon>Negativicutes</taxon>
        <taxon>Selenomonadales</taxon>
        <taxon>Selenomonadaceae</taxon>
        <taxon>Pectinatus</taxon>
    </lineage>
</organism>
<dbReference type="InterPro" id="IPR058240">
    <property type="entry name" value="rSAM_sf"/>
</dbReference>
<dbReference type="GO" id="GO:0031419">
    <property type="term" value="F:cobalamin binding"/>
    <property type="evidence" value="ECO:0007669"/>
    <property type="project" value="InterPro"/>
</dbReference>
<evidence type="ECO:0000256" key="2">
    <source>
        <dbReference type="ARBA" id="ARBA00022691"/>
    </source>
</evidence>
<dbReference type="InterPro" id="IPR034466">
    <property type="entry name" value="Methyltransferase_Class_B"/>
</dbReference>
<dbReference type="SFLD" id="SFLDG01082">
    <property type="entry name" value="B12-binding_domain_containing"/>
    <property type="match status" value="1"/>
</dbReference>
<dbReference type="PROSITE" id="PS51918">
    <property type="entry name" value="RADICAL_SAM"/>
    <property type="match status" value="1"/>
</dbReference>
<evidence type="ECO:0000259" key="7">
    <source>
        <dbReference type="PROSITE" id="PS51918"/>
    </source>
</evidence>
<keyword evidence="4" id="KW-0408">Iron</keyword>
<dbReference type="AlphaFoldDB" id="A0A840UI89"/>
<dbReference type="SFLD" id="SFLDG01123">
    <property type="entry name" value="methyltransferase_(Class_B)"/>
    <property type="match status" value="1"/>
</dbReference>
<comment type="caution">
    <text evidence="8">The sequence shown here is derived from an EMBL/GenBank/DDBJ whole genome shotgun (WGS) entry which is preliminary data.</text>
</comment>
<dbReference type="InterPro" id="IPR006638">
    <property type="entry name" value="Elp3/MiaA/NifB-like_rSAM"/>
</dbReference>
<dbReference type="SUPFAM" id="SSF52242">
    <property type="entry name" value="Cobalamin (vitamin B12)-binding domain"/>
    <property type="match status" value="1"/>
</dbReference>
<dbReference type="SFLD" id="SFLDS00029">
    <property type="entry name" value="Radical_SAM"/>
    <property type="match status" value="1"/>
</dbReference>
<comment type="cofactor">
    <cofactor evidence="1">
        <name>[4Fe-4S] cluster</name>
        <dbReference type="ChEBI" id="CHEBI:49883"/>
    </cofactor>
</comment>
<evidence type="ECO:0000256" key="1">
    <source>
        <dbReference type="ARBA" id="ARBA00001966"/>
    </source>
</evidence>
<dbReference type="PANTHER" id="PTHR43409">
    <property type="entry name" value="ANAEROBIC MAGNESIUM-PROTOPORPHYRIN IX MONOMETHYL ESTER CYCLASE-RELATED"/>
    <property type="match status" value="1"/>
</dbReference>
<dbReference type="Gene3D" id="3.40.50.280">
    <property type="entry name" value="Cobalamin-binding domain"/>
    <property type="match status" value="1"/>
</dbReference>
<dbReference type="PROSITE" id="PS51332">
    <property type="entry name" value="B12_BINDING"/>
    <property type="match status" value="1"/>
</dbReference>
<dbReference type="Proteomes" id="UP000559117">
    <property type="component" value="Unassembled WGS sequence"/>
</dbReference>
<dbReference type="SUPFAM" id="SSF102114">
    <property type="entry name" value="Radical SAM enzymes"/>
    <property type="match status" value="1"/>
</dbReference>
<dbReference type="InterPro" id="IPR036724">
    <property type="entry name" value="Cobalamin-bd_sf"/>
</dbReference>
<keyword evidence="3" id="KW-0479">Metal-binding</keyword>
<dbReference type="InterPro" id="IPR025288">
    <property type="entry name" value="DUF4080"/>
</dbReference>